<dbReference type="Proteomes" id="UP001626603">
    <property type="component" value="Chromosome"/>
</dbReference>
<keyword evidence="4" id="KW-1185">Reference proteome</keyword>
<evidence type="ECO:0000313" key="3">
    <source>
        <dbReference type="EMBL" id="WOX54983.1"/>
    </source>
</evidence>
<evidence type="ECO:0000259" key="2">
    <source>
        <dbReference type="Pfam" id="PF05239"/>
    </source>
</evidence>
<dbReference type="AlphaFoldDB" id="A0ABD8A609"/>
<organism evidence="3 4">
    <name type="scientific">Methanoculleus palmolei</name>
    <dbReference type="NCBI Taxonomy" id="72612"/>
    <lineage>
        <taxon>Archaea</taxon>
        <taxon>Methanobacteriati</taxon>
        <taxon>Methanobacteriota</taxon>
        <taxon>Stenosarchaea group</taxon>
        <taxon>Methanomicrobia</taxon>
        <taxon>Methanomicrobiales</taxon>
        <taxon>Methanomicrobiaceae</taxon>
        <taxon>Methanoculleus</taxon>
    </lineage>
</organism>
<dbReference type="SUPFAM" id="SSF50346">
    <property type="entry name" value="PRC-barrel domain"/>
    <property type="match status" value="1"/>
</dbReference>
<feature type="compositionally biased region" description="Basic and acidic residues" evidence="1">
    <location>
        <begin position="166"/>
        <end position="182"/>
    </location>
</feature>
<evidence type="ECO:0000256" key="1">
    <source>
        <dbReference type="SAM" id="MobiDB-lite"/>
    </source>
</evidence>
<dbReference type="Pfam" id="PF05239">
    <property type="entry name" value="PRC"/>
    <property type="match status" value="1"/>
</dbReference>
<proteinExistence type="predicted"/>
<dbReference type="InterPro" id="IPR021527">
    <property type="entry name" value="DUF2795"/>
</dbReference>
<dbReference type="PANTHER" id="PTHR36505:SF1">
    <property type="entry name" value="BLR1072 PROTEIN"/>
    <property type="match status" value="1"/>
</dbReference>
<dbReference type="Pfam" id="PF11387">
    <property type="entry name" value="DUF2795"/>
    <property type="match status" value="3"/>
</dbReference>
<accession>A0ABD8A609</accession>
<dbReference type="PANTHER" id="PTHR36505">
    <property type="entry name" value="BLR1072 PROTEIN"/>
    <property type="match status" value="1"/>
</dbReference>
<feature type="domain" description="PRC-barrel" evidence="2">
    <location>
        <begin position="20"/>
        <end position="96"/>
    </location>
</feature>
<feature type="compositionally biased region" description="Basic and acidic residues" evidence="1">
    <location>
        <begin position="339"/>
        <end position="349"/>
    </location>
</feature>
<dbReference type="InterPro" id="IPR027275">
    <property type="entry name" value="PRC-brl_dom"/>
</dbReference>
<feature type="region of interest" description="Disordered" evidence="1">
    <location>
        <begin position="339"/>
        <end position="374"/>
    </location>
</feature>
<sequence>MVERQAGSVLETRPRTEGAMNLMRTDDIRDLKAQNPEGENLGEVGDIAIDRDTGCIAYAVLSYGGILGFGEKHFAIPWEAIRIRPEEGIAVIDADKQTFESNSGYTRDRIPREGDWSLVRTVPAAAAAAATAATAAKSMRREEERDIPQPAVQTVAAGWGGQQKAHPAEEAGREYPAEREAHAPTPEPTMGTRERAGAERPVTATGKPSLAHLSAADLQTYLKGMDYPAGKRDLVAHARKNNAPEDVIAALEGFGEQTYQSAADVSVEFGKEGRRGAPAGGRLSAVGLQTYLKGMDYPAGKRDLVAHARKNNAPEDVIAALEGFGERTYQSAADVSVEFGKESRTERPVETATRSGKTGAAVGERPPETRRRAPSLAHLSAADLQVYLKGMDYPADKQNLITHARGMNAPEDVIAALELFSERTYQSAADVGAEFGIVK</sequence>
<dbReference type="Gene3D" id="2.30.30.240">
    <property type="entry name" value="PRC-barrel domain"/>
    <property type="match status" value="1"/>
</dbReference>
<evidence type="ECO:0000313" key="4">
    <source>
        <dbReference type="Proteomes" id="UP001626603"/>
    </source>
</evidence>
<dbReference type="InterPro" id="IPR011033">
    <property type="entry name" value="PRC_barrel-like_sf"/>
</dbReference>
<dbReference type="EMBL" id="CP137641">
    <property type="protein sequence ID" value="WOX54983.1"/>
    <property type="molecule type" value="Genomic_DNA"/>
</dbReference>
<gene>
    <name evidence="3" type="ORF">R6Y95_05780</name>
</gene>
<feature type="region of interest" description="Disordered" evidence="1">
    <location>
        <begin position="158"/>
        <end position="206"/>
    </location>
</feature>
<protein>
    <submittedName>
        <fullName evidence="3">DUF2795 domain-containing protein</fullName>
    </submittedName>
</protein>
<reference evidence="3 4" key="1">
    <citation type="submission" date="2023-10" db="EMBL/GenBank/DDBJ databases">
        <title>The complete genome sequence of Methanoculleus palmolei DSM 4273.</title>
        <authorList>
            <person name="Lai S.-J."/>
            <person name="You Y.-T."/>
            <person name="Chen S.-C."/>
        </authorList>
    </citation>
    <scope>NUCLEOTIDE SEQUENCE [LARGE SCALE GENOMIC DNA]</scope>
    <source>
        <strain evidence="3 4">DSM 4273</strain>
    </source>
</reference>
<name>A0ABD8A609_9EURY</name>